<dbReference type="CDD" id="cd00093">
    <property type="entry name" value="HTH_XRE"/>
    <property type="match status" value="1"/>
</dbReference>
<dbReference type="AlphaFoldDB" id="A0AAP9KSU8"/>
<keyword evidence="1" id="KW-0238">DNA-binding</keyword>
<evidence type="ECO:0000313" key="4">
    <source>
        <dbReference type="Proteomes" id="UP000425411"/>
    </source>
</evidence>
<dbReference type="GO" id="GO:0003677">
    <property type="term" value="F:DNA binding"/>
    <property type="evidence" value="ECO:0007669"/>
    <property type="project" value="UniProtKB-KW"/>
</dbReference>
<keyword evidence="4" id="KW-1185">Reference proteome</keyword>
<organism evidence="3 4">
    <name type="scientific">Gemella morbillorum</name>
    <dbReference type="NCBI Taxonomy" id="29391"/>
    <lineage>
        <taxon>Bacteria</taxon>
        <taxon>Bacillati</taxon>
        <taxon>Bacillota</taxon>
        <taxon>Bacilli</taxon>
        <taxon>Bacillales</taxon>
        <taxon>Gemellaceae</taxon>
        <taxon>Gemella</taxon>
    </lineage>
</organism>
<dbReference type="SUPFAM" id="SSF47413">
    <property type="entry name" value="lambda repressor-like DNA-binding domains"/>
    <property type="match status" value="1"/>
</dbReference>
<dbReference type="PANTHER" id="PTHR46558">
    <property type="entry name" value="TRACRIPTIONAL REGULATORY PROTEIN-RELATED-RELATED"/>
    <property type="match status" value="1"/>
</dbReference>
<dbReference type="RefSeq" id="WP_050782391.1">
    <property type="nucleotide sequence ID" value="NZ_CP046314.1"/>
</dbReference>
<protein>
    <submittedName>
        <fullName evidence="3">Helix-turn-helix domain-containing protein</fullName>
    </submittedName>
</protein>
<dbReference type="PANTHER" id="PTHR46558:SF11">
    <property type="entry name" value="HTH-TYPE TRANSCRIPTIONAL REGULATOR XRE"/>
    <property type="match status" value="1"/>
</dbReference>
<dbReference type="EMBL" id="CP046314">
    <property type="protein sequence ID" value="QGS08834.1"/>
    <property type="molecule type" value="Genomic_DNA"/>
</dbReference>
<proteinExistence type="predicted"/>
<dbReference type="Proteomes" id="UP000425411">
    <property type="component" value="Chromosome"/>
</dbReference>
<dbReference type="Gene3D" id="1.10.260.40">
    <property type="entry name" value="lambda repressor-like DNA-binding domains"/>
    <property type="match status" value="1"/>
</dbReference>
<dbReference type="Pfam" id="PF01381">
    <property type="entry name" value="HTH_3"/>
    <property type="match status" value="1"/>
</dbReference>
<evidence type="ECO:0000256" key="1">
    <source>
        <dbReference type="ARBA" id="ARBA00023125"/>
    </source>
</evidence>
<dbReference type="InterPro" id="IPR001387">
    <property type="entry name" value="Cro/C1-type_HTH"/>
</dbReference>
<accession>A0AAP9KSU8</accession>
<dbReference type="SMART" id="SM00530">
    <property type="entry name" value="HTH_XRE"/>
    <property type="match status" value="1"/>
</dbReference>
<name>A0AAP9KSU8_9BACL</name>
<feature type="domain" description="HTH cro/C1-type" evidence="2">
    <location>
        <begin position="14"/>
        <end position="68"/>
    </location>
</feature>
<reference evidence="3 4" key="1">
    <citation type="submission" date="2019-11" db="EMBL/GenBank/DDBJ databases">
        <title>FDA dAtabase for Regulatory Grade micrObial Sequences (FDA-ARGOS): Supporting development and validation of Infectious Disease Dx tests.</title>
        <authorList>
            <person name="Turner S."/>
            <person name="Byrd R."/>
            <person name="Tallon L."/>
            <person name="Sadzewicz L."/>
            <person name="Vavikolanu K."/>
            <person name="Mehta A."/>
            <person name="Aluvathingal J."/>
            <person name="Nadendla S."/>
            <person name="Myers T."/>
            <person name="Yan Y."/>
            <person name="Sichtig H."/>
        </authorList>
    </citation>
    <scope>NUCLEOTIDE SEQUENCE [LARGE SCALE GENOMIC DNA]</scope>
    <source>
        <strain evidence="3 4">FDAARGOS_741</strain>
    </source>
</reference>
<evidence type="ECO:0000313" key="3">
    <source>
        <dbReference type="EMBL" id="QGS08834.1"/>
    </source>
</evidence>
<dbReference type="PROSITE" id="PS50943">
    <property type="entry name" value="HTH_CROC1"/>
    <property type="match status" value="1"/>
</dbReference>
<gene>
    <name evidence="3" type="ORF">FOC49_02520</name>
</gene>
<sequence length="206" mass="24332">MKININKNAVGSRIKQIRLNKGYTLEAFGKLFGVSKSNVLKWEQGQSLPNKERLASISKIADMSVNELLYGSMDEFIENNFPAIHEYQTGQSSFSSFENYTDNLFFFRQWLNERNITLEDVNYIYDYLDQNTSINDTWDVDTSYLKTLEDIKINTKNNTALFMEIIEMLTDEDKKTLFKYTIERLKNYKISDEDRKLIENIEKKYK</sequence>
<dbReference type="InterPro" id="IPR010982">
    <property type="entry name" value="Lambda_DNA-bd_dom_sf"/>
</dbReference>
<evidence type="ECO:0000259" key="2">
    <source>
        <dbReference type="PROSITE" id="PS50943"/>
    </source>
</evidence>